<dbReference type="InterPro" id="IPR007079">
    <property type="entry name" value="SuccinylArg_d-Hdrlase_AstB"/>
</dbReference>
<feature type="active site" evidence="3">
    <location>
        <position position="248"/>
    </location>
</feature>
<reference evidence="6" key="1">
    <citation type="journal article" date="2019" name="Int. J. Syst. Evol. Microbiol.">
        <title>The Global Catalogue of Microorganisms (GCM) 10K type strain sequencing project: providing services to taxonomists for standard genome sequencing and annotation.</title>
        <authorList>
            <consortium name="The Broad Institute Genomics Platform"/>
            <consortium name="The Broad Institute Genome Sequencing Center for Infectious Disease"/>
            <person name="Wu L."/>
            <person name="Ma J."/>
        </authorList>
    </citation>
    <scope>NUCLEOTIDE SEQUENCE [LARGE SCALE GENOMIC DNA]</scope>
    <source>
        <strain evidence="6">CCUG 51308</strain>
    </source>
</reference>
<dbReference type="PANTHER" id="PTHR30420">
    <property type="entry name" value="N-SUCCINYLARGININE DIHYDROLASE"/>
    <property type="match status" value="1"/>
</dbReference>
<dbReference type="SUPFAM" id="SSF55909">
    <property type="entry name" value="Pentein"/>
    <property type="match status" value="1"/>
</dbReference>
<dbReference type="NCBIfam" id="NF009789">
    <property type="entry name" value="PRK13281.1"/>
    <property type="match status" value="1"/>
</dbReference>
<comment type="subunit">
    <text evidence="3">Homodimer.</text>
</comment>
<comment type="pathway">
    <text evidence="3">Amino-acid degradation; L-arginine degradation via AST pathway; L-glutamate and succinate from L-arginine: step 2/5.</text>
</comment>
<proteinExistence type="inferred from homology"/>
<name>A0ABW2IHR8_9PROT</name>
<dbReference type="Gene3D" id="3.75.10.20">
    <property type="entry name" value="Succinylarginine dihydrolase"/>
    <property type="match status" value="1"/>
</dbReference>
<feature type="binding site" evidence="3">
    <location>
        <position position="109"/>
    </location>
    <ligand>
        <name>substrate</name>
    </ligand>
</feature>
<dbReference type="EC" id="3.5.3.23" evidence="3 4"/>
<dbReference type="HAMAP" id="MF_01172">
    <property type="entry name" value="AstB"/>
    <property type="match status" value="1"/>
</dbReference>
<keyword evidence="2 3" id="KW-0378">Hydrolase</keyword>
<dbReference type="PANTHER" id="PTHR30420:SF2">
    <property type="entry name" value="N-SUCCINYLARGININE DIHYDROLASE"/>
    <property type="match status" value="1"/>
</dbReference>
<evidence type="ECO:0000256" key="3">
    <source>
        <dbReference type="HAMAP-Rule" id="MF_01172"/>
    </source>
</evidence>
<comment type="caution">
    <text evidence="5">The sequence shown here is derived from an EMBL/GenBank/DDBJ whole genome shotgun (WGS) entry which is preliminary data.</text>
</comment>
<dbReference type="RefSeq" id="WP_382165722.1">
    <property type="nucleotide sequence ID" value="NZ_JBHTBR010000002.1"/>
</dbReference>
<keyword evidence="1 3" id="KW-0056">Arginine metabolism</keyword>
<comment type="catalytic activity">
    <reaction evidence="3">
        <text>N(2)-succinyl-L-arginine + 2 H2O + 2 H(+) = N(2)-succinyl-L-ornithine + 2 NH4(+) + CO2</text>
        <dbReference type="Rhea" id="RHEA:19533"/>
        <dbReference type="ChEBI" id="CHEBI:15377"/>
        <dbReference type="ChEBI" id="CHEBI:15378"/>
        <dbReference type="ChEBI" id="CHEBI:16526"/>
        <dbReference type="ChEBI" id="CHEBI:28938"/>
        <dbReference type="ChEBI" id="CHEBI:58241"/>
        <dbReference type="ChEBI" id="CHEBI:58514"/>
        <dbReference type="EC" id="3.5.3.23"/>
    </reaction>
</comment>
<evidence type="ECO:0000313" key="5">
    <source>
        <dbReference type="EMBL" id="MFC7290654.1"/>
    </source>
</evidence>
<keyword evidence="6" id="KW-1185">Reference proteome</keyword>
<evidence type="ECO:0000313" key="6">
    <source>
        <dbReference type="Proteomes" id="UP001596492"/>
    </source>
</evidence>
<feature type="active site" evidence="3">
    <location>
        <position position="173"/>
    </location>
</feature>
<sequence>MTREINIDGLVGPTHNYGGMSFGNLASKSNKGQISTPKGAALQGLSKMRKLIELGLTQAVMPPQERPFISGLRKIGFQGSDSDVLQKAFKTKPALVSNYASASCMWTANAATVSPSADTADGKVHFTPANLTAMAHRSIEGPQAETILRKLFSDENAFKVHAPLPSNPLYGDEGAANHNRLCANHGAKGLEVFVYGREALNSMDNTAKFPARQSFEASQAVSRLHGIPDSQSLFVRQSNRAIDAGAFHNDVVCVANGPALLFHETAFDDINTLQDTIRRKAEALEFDPVFIAAMNSDFPVGDAIQSYFFNSQLITLPDGKMALILPADAEENTSSKRFADACITGDNPIEHAIYMDLRQSMRNGGGPACLRLRVQLTDDELGKMHQPVLMTSDKISRLETWVKNHYRDALAPSDLGDPQLLEETRTALDELSQILELGSIYEFQSNGGDI</sequence>
<feature type="active site" description="Nucleophile" evidence="3">
    <location>
        <position position="369"/>
    </location>
</feature>
<evidence type="ECO:0000256" key="4">
    <source>
        <dbReference type="NCBIfam" id="TIGR03241"/>
    </source>
</evidence>
<feature type="binding site" evidence="3">
    <location>
        <position position="363"/>
    </location>
    <ligand>
        <name>substrate</name>
    </ligand>
</feature>
<organism evidence="5 6">
    <name type="scientific">Hirschia litorea</name>
    <dbReference type="NCBI Taxonomy" id="1199156"/>
    <lineage>
        <taxon>Bacteria</taxon>
        <taxon>Pseudomonadati</taxon>
        <taxon>Pseudomonadota</taxon>
        <taxon>Alphaproteobacteria</taxon>
        <taxon>Hyphomonadales</taxon>
        <taxon>Hyphomonadaceae</taxon>
        <taxon>Hirschia</taxon>
    </lineage>
</organism>
<protein>
    <recommendedName>
        <fullName evidence="3 4">N-succinylarginine dihydrolase</fullName>
        <ecNumber evidence="3 4">3.5.3.23</ecNumber>
    </recommendedName>
</protein>
<feature type="binding site" evidence="3">
    <location>
        <begin position="136"/>
        <end position="137"/>
    </location>
    <ligand>
        <name>substrate</name>
    </ligand>
</feature>
<dbReference type="EMBL" id="JBHTBR010000002">
    <property type="protein sequence ID" value="MFC7290654.1"/>
    <property type="molecule type" value="Genomic_DNA"/>
</dbReference>
<gene>
    <name evidence="3 5" type="primary">astB</name>
    <name evidence="5" type="ORF">ACFQS8_03410</name>
</gene>
<dbReference type="NCBIfam" id="TIGR03241">
    <property type="entry name" value="arg_catab_astB"/>
    <property type="match status" value="1"/>
</dbReference>
<feature type="binding site" evidence="3">
    <location>
        <position position="250"/>
    </location>
    <ligand>
        <name>substrate</name>
    </ligand>
</feature>
<dbReference type="Pfam" id="PF04996">
    <property type="entry name" value="AstB"/>
    <property type="match status" value="1"/>
</dbReference>
<dbReference type="GO" id="GO:0009015">
    <property type="term" value="F:N-succinylarginine dihydrolase activity"/>
    <property type="evidence" value="ECO:0007669"/>
    <property type="project" value="UniProtKB-EC"/>
</dbReference>
<dbReference type="InterPro" id="IPR037031">
    <property type="entry name" value="AstB_sf"/>
</dbReference>
<accession>A0ABW2IHR8</accession>
<feature type="binding site" evidence="3">
    <location>
        <position position="212"/>
    </location>
    <ligand>
        <name>substrate</name>
    </ligand>
</feature>
<feature type="binding site" evidence="3">
    <location>
        <begin position="18"/>
        <end position="27"/>
    </location>
    <ligand>
        <name>substrate</name>
    </ligand>
</feature>
<evidence type="ECO:0000256" key="2">
    <source>
        <dbReference type="ARBA" id="ARBA00022801"/>
    </source>
</evidence>
<evidence type="ECO:0000256" key="1">
    <source>
        <dbReference type="ARBA" id="ARBA00022503"/>
    </source>
</evidence>
<comment type="function">
    <text evidence="3">Catalyzes the hydrolysis of N(2)-succinylarginine into N(2)-succinylornithine, ammonia and CO(2).</text>
</comment>
<comment type="similarity">
    <text evidence="3">Belongs to the succinylarginine dihydrolase family.</text>
</comment>
<dbReference type="Proteomes" id="UP001596492">
    <property type="component" value="Unassembled WGS sequence"/>
</dbReference>